<feature type="transmembrane region" description="Helical" evidence="6">
    <location>
        <begin position="73"/>
        <end position="93"/>
    </location>
</feature>
<dbReference type="PIRSF" id="PIRSF006324">
    <property type="entry name" value="LeuE"/>
    <property type="match status" value="1"/>
</dbReference>
<gene>
    <name evidence="7" type="primary">leuE</name>
    <name evidence="7" type="ORF">SPSIL_033960</name>
</gene>
<feature type="transmembrane region" description="Helical" evidence="6">
    <location>
        <begin position="42"/>
        <end position="67"/>
    </location>
</feature>
<keyword evidence="2" id="KW-1003">Cell membrane</keyword>
<dbReference type="InterPro" id="IPR001123">
    <property type="entry name" value="LeuE-type"/>
</dbReference>
<evidence type="ECO:0000256" key="2">
    <source>
        <dbReference type="ARBA" id="ARBA00022475"/>
    </source>
</evidence>
<accession>A0ABZ3INA5</accession>
<keyword evidence="4 6" id="KW-1133">Transmembrane helix</keyword>
<name>A0ABZ3INA5_9FIRM</name>
<reference evidence="7" key="1">
    <citation type="submission" date="2024-05" db="EMBL/GenBank/DDBJ databases">
        <title>Isolation and characterization of Sporomusa carbonis sp. nov., a carboxydotrophic hydrogenogen in the genus of Sporomusa isolated from a charcoal burning pile.</title>
        <authorList>
            <person name="Boeer T."/>
            <person name="Rosenbaum F."/>
            <person name="Eysell L."/>
            <person name="Mueller V."/>
            <person name="Daniel R."/>
            <person name="Poehlein A."/>
        </authorList>
    </citation>
    <scope>NUCLEOTIDE SEQUENCE [LARGE SCALE GENOMIC DNA]</scope>
    <source>
        <strain evidence="7">DSM 10669</strain>
    </source>
</reference>
<feature type="transmembrane region" description="Helical" evidence="6">
    <location>
        <begin position="6"/>
        <end position="30"/>
    </location>
</feature>
<dbReference type="Proteomes" id="UP000216752">
    <property type="component" value="Chromosome"/>
</dbReference>
<dbReference type="Pfam" id="PF01810">
    <property type="entry name" value="LysE"/>
    <property type="match status" value="1"/>
</dbReference>
<keyword evidence="3 6" id="KW-0812">Transmembrane</keyword>
<keyword evidence="5 6" id="KW-0472">Membrane</keyword>
<proteinExistence type="predicted"/>
<dbReference type="PANTHER" id="PTHR30086:SF20">
    <property type="entry name" value="ARGININE EXPORTER PROTEIN ARGO-RELATED"/>
    <property type="match status" value="1"/>
</dbReference>
<evidence type="ECO:0000256" key="1">
    <source>
        <dbReference type="ARBA" id="ARBA00004651"/>
    </source>
</evidence>
<evidence type="ECO:0000256" key="3">
    <source>
        <dbReference type="ARBA" id="ARBA00022692"/>
    </source>
</evidence>
<feature type="transmembrane region" description="Helical" evidence="6">
    <location>
        <begin position="151"/>
        <end position="169"/>
    </location>
</feature>
<organism evidence="7 8">
    <name type="scientific">Sporomusa silvacetica DSM 10669</name>
    <dbReference type="NCBI Taxonomy" id="1123289"/>
    <lineage>
        <taxon>Bacteria</taxon>
        <taxon>Bacillati</taxon>
        <taxon>Bacillota</taxon>
        <taxon>Negativicutes</taxon>
        <taxon>Selenomonadales</taxon>
        <taxon>Sporomusaceae</taxon>
        <taxon>Sporomusa</taxon>
    </lineage>
</organism>
<feature type="transmembrane region" description="Helical" evidence="6">
    <location>
        <begin position="114"/>
        <end position="139"/>
    </location>
</feature>
<feature type="transmembrane region" description="Helical" evidence="6">
    <location>
        <begin position="189"/>
        <end position="207"/>
    </location>
</feature>
<dbReference type="EMBL" id="CP155573">
    <property type="protein sequence ID" value="XFO67202.1"/>
    <property type="molecule type" value="Genomic_DNA"/>
</dbReference>
<evidence type="ECO:0000256" key="5">
    <source>
        <dbReference type="ARBA" id="ARBA00023136"/>
    </source>
</evidence>
<protein>
    <submittedName>
        <fullName evidence="7">Leucine efflux protein</fullName>
    </submittedName>
</protein>
<keyword evidence="8" id="KW-1185">Reference proteome</keyword>
<comment type="subcellular location">
    <subcellularLocation>
        <location evidence="1">Cell membrane</location>
        <topology evidence="1">Multi-pass membrane protein</topology>
    </subcellularLocation>
</comment>
<evidence type="ECO:0000256" key="4">
    <source>
        <dbReference type="ARBA" id="ARBA00022989"/>
    </source>
</evidence>
<evidence type="ECO:0000256" key="6">
    <source>
        <dbReference type="SAM" id="Phobius"/>
    </source>
</evidence>
<sequence>MNIDLHSLLLFVMASFVLVIMPGPNTLYVITRGITQGKKAAMISACGASLGDLLYAIAAVLGLTVILQTSATAYGVVKICGALYMFYTGVQIIRKNDKVVDSSEIQADKTNRDLFVKGFLTAALNPKTAIFFVSFFPQFIDSSSDYAACTMLLYGVIFFILGLIVLSIYAQASSLIRQWLIVKQDVYQYFRWLTGTIFVGIGIKLIVTDQR</sequence>
<dbReference type="RefSeq" id="WP_094606780.1">
    <property type="nucleotide sequence ID" value="NZ_CP155573.1"/>
</dbReference>
<evidence type="ECO:0000313" key="7">
    <source>
        <dbReference type="EMBL" id="XFO67202.1"/>
    </source>
</evidence>
<dbReference type="PANTHER" id="PTHR30086">
    <property type="entry name" value="ARGININE EXPORTER PROTEIN ARGO"/>
    <property type="match status" value="1"/>
</dbReference>
<evidence type="ECO:0000313" key="8">
    <source>
        <dbReference type="Proteomes" id="UP000216752"/>
    </source>
</evidence>